<dbReference type="PROSITE" id="PS50994">
    <property type="entry name" value="INTEGRASE"/>
    <property type="match status" value="1"/>
</dbReference>
<keyword evidence="1" id="KW-0694">RNA-binding</keyword>
<dbReference type="InterPro" id="IPR012337">
    <property type="entry name" value="RNaseH-like_sf"/>
</dbReference>
<proteinExistence type="predicted"/>
<comment type="caution">
    <text evidence="3">The sequence shown here is derived from an EMBL/GenBank/DDBJ whole genome shotgun (WGS) entry which is preliminary data.</text>
</comment>
<sequence>MYSIITALYVSQIFISHVFSKNSIPINIVSDIGSLFVSSFCTQFFQQIKILRDLSTAFNPEKDGQAERVNQILGQYLWMYVSYHQNYWHIWLPLDVFAHNNAEHSSTKQSLSFTIHGRNPSFDSIHISEETPAGKLETKAQSVQKMIKEELESATRFFKKYADRNRKIPPYFQPEAKVWLASKNIKTTRCIKKL</sequence>
<dbReference type="Gene3D" id="3.30.420.10">
    <property type="entry name" value="Ribonuclease H-like superfamily/Ribonuclease H"/>
    <property type="match status" value="1"/>
</dbReference>
<organism evidence="3 4">
    <name type="scientific">Austropuccinia psidii MF-1</name>
    <dbReference type="NCBI Taxonomy" id="1389203"/>
    <lineage>
        <taxon>Eukaryota</taxon>
        <taxon>Fungi</taxon>
        <taxon>Dikarya</taxon>
        <taxon>Basidiomycota</taxon>
        <taxon>Pucciniomycotina</taxon>
        <taxon>Pucciniomycetes</taxon>
        <taxon>Pucciniales</taxon>
        <taxon>Sphaerophragmiaceae</taxon>
        <taxon>Austropuccinia</taxon>
    </lineage>
</organism>
<evidence type="ECO:0000313" key="3">
    <source>
        <dbReference type="EMBL" id="MBW0471416.1"/>
    </source>
</evidence>
<dbReference type="InterPro" id="IPR036397">
    <property type="entry name" value="RNaseH_sf"/>
</dbReference>
<dbReference type="AlphaFoldDB" id="A0A9Q3GL21"/>
<reference evidence="3" key="1">
    <citation type="submission" date="2021-03" db="EMBL/GenBank/DDBJ databases">
        <title>Draft genome sequence of rust myrtle Austropuccinia psidii MF-1, a brazilian biotype.</title>
        <authorList>
            <person name="Quecine M.C."/>
            <person name="Pachon D.M.R."/>
            <person name="Bonatelli M.L."/>
            <person name="Correr F.H."/>
            <person name="Franceschini L.M."/>
            <person name="Leite T.F."/>
            <person name="Margarido G.R.A."/>
            <person name="Almeida C.A."/>
            <person name="Ferrarezi J.A."/>
            <person name="Labate C.A."/>
        </authorList>
    </citation>
    <scope>NUCLEOTIDE SEQUENCE</scope>
    <source>
        <strain evidence="3">MF-1</strain>
    </source>
</reference>
<protein>
    <recommendedName>
        <fullName evidence="2">Integrase catalytic domain-containing protein</fullName>
    </recommendedName>
</protein>
<dbReference type="InterPro" id="IPR001584">
    <property type="entry name" value="Integrase_cat-core"/>
</dbReference>
<feature type="domain" description="Integrase catalytic" evidence="2">
    <location>
        <begin position="1"/>
        <end position="140"/>
    </location>
</feature>
<dbReference type="GO" id="GO:0005634">
    <property type="term" value="C:nucleus"/>
    <property type="evidence" value="ECO:0007669"/>
    <property type="project" value="UniProtKB-ARBA"/>
</dbReference>
<dbReference type="PANTHER" id="PTHR37984:SF15">
    <property type="entry name" value="INTEGRASE CATALYTIC DOMAIN-CONTAINING PROTEIN"/>
    <property type="match status" value="1"/>
</dbReference>
<dbReference type="GO" id="GO:0015074">
    <property type="term" value="P:DNA integration"/>
    <property type="evidence" value="ECO:0007669"/>
    <property type="project" value="InterPro"/>
</dbReference>
<accession>A0A9Q3GL21</accession>
<dbReference type="Proteomes" id="UP000765509">
    <property type="component" value="Unassembled WGS sequence"/>
</dbReference>
<evidence type="ECO:0000313" key="4">
    <source>
        <dbReference type="Proteomes" id="UP000765509"/>
    </source>
</evidence>
<keyword evidence="4" id="KW-1185">Reference proteome</keyword>
<evidence type="ECO:0000259" key="2">
    <source>
        <dbReference type="PROSITE" id="PS50994"/>
    </source>
</evidence>
<dbReference type="SUPFAM" id="SSF53098">
    <property type="entry name" value="Ribonuclease H-like"/>
    <property type="match status" value="1"/>
</dbReference>
<gene>
    <name evidence="3" type="ORF">O181_011131</name>
</gene>
<dbReference type="GO" id="GO:0003723">
    <property type="term" value="F:RNA binding"/>
    <property type="evidence" value="ECO:0007669"/>
    <property type="project" value="UniProtKB-KW"/>
</dbReference>
<dbReference type="PANTHER" id="PTHR37984">
    <property type="entry name" value="PROTEIN CBG26694"/>
    <property type="match status" value="1"/>
</dbReference>
<dbReference type="InterPro" id="IPR050951">
    <property type="entry name" value="Retrovirus_Pol_polyprotein"/>
</dbReference>
<name>A0A9Q3GL21_9BASI</name>
<dbReference type="OrthoDB" id="2273864at2759"/>
<evidence type="ECO:0000256" key="1">
    <source>
        <dbReference type="ARBA" id="ARBA00022884"/>
    </source>
</evidence>
<dbReference type="EMBL" id="AVOT02002753">
    <property type="protein sequence ID" value="MBW0471416.1"/>
    <property type="molecule type" value="Genomic_DNA"/>
</dbReference>